<dbReference type="GO" id="GO:0000272">
    <property type="term" value="P:polysaccharide catabolic process"/>
    <property type="evidence" value="ECO:0007669"/>
    <property type="project" value="TreeGrafter"/>
</dbReference>
<feature type="binding site" evidence="4">
    <location>
        <position position="339"/>
    </location>
    <ligand>
        <name>substrate</name>
    </ligand>
</feature>
<dbReference type="InterPro" id="IPR012341">
    <property type="entry name" value="6hp_glycosidase-like_sf"/>
</dbReference>
<dbReference type="EMBL" id="FODJ01000001">
    <property type="protein sequence ID" value="SEN70407.1"/>
    <property type="molecule type" value="Genomic_DNA"/>
</dbReference>
<proteinExistence type="inferred from homology"/>
<dbReference type="Proteomes" id="UP000199300">
    <property type="component" value="Unassembled WGS sequence"/>
</dbReference>
<dbReference type="AlphaFoldDB" id="A0A1H8IQX7"/>
<dbReference type="PANTHER" id="PTHR36845">
    <property type="entry name" value="HYDROLASE, PUTATIVE (AFU_ORTHOLOGUE AFUA_7G05090)-RELATED"/>
    <property type="match status" value="1"/>
</dbReference>
<dbReference type="OrthoDB" id="428577at2"/>
<dbReference type="Pfam" id="PF07470">
    <property type="entry name" value="Glyco_hydro_88"/>
    <property type="match status" value="1"/>
</dbReference>
<name>A0A1H8IQX7_9BACI</name>
<gene>
    <name evidence="5" type="ORF">SAMN04488134_101680</name>
</gene>
<comment type="similarity">
    <text evidence="2">Belongs to the glycosyl hydrolase 88 family.</text>
</comment>
<dbReference type="Gene3D" id="1.50.10.10">
    <property type="match status" value="1"/>
</dbReference>
<feature type="binding site" evidence="4">
    <location>
        <position position="211"/>
    </location>
    <ligand>
        <name>substrate</name>
    </ligand>
</feature>
<reference evidence="5 6" key="1">
    <citation type="submission" date="2016-10" db="EMBL/GenBank/DDBJ databases">
        <authorList>
            <person name="de Groot N.N."/>
        </authorList>
    </citation>
    <scope>NUCLEOTIDE SEQUENCE [LARGE SCALE GENOMIC DNA]</scope>
    <source>
        <strain evidence="5 6">CGMCC 1.10434</strain>
    </source>
</reference>
<evidence type="ECO:0000256" key="2">
    <source>
        <dbReference type="ARBA" id="ARBA00038358"/>
    </source>
</evidence>
<accession>A0A1H8IQX7</accession>
<dbReference type="RefSeq" id="WP_091494801.1">
    <property type="nucleotide sequence ID" value="NZ_FODJ01000001.1"/>
</dbReference>
<feature type="active site" description="Nucleophile" evidence="3">
    <location>
        <position position="90"/>
    </location>
</feature>
<protein>
    <submittedName>
        <fullName evidence="5">Unsaturated chondroitin disaccharide hydrolase</fullName>
    </submittedName>
</protein>
<dbReference type="GO" id="GO:0052757">
    <property type="term" value="F:chondroitin hydrolase activity"/>
    <property type="evidence" value="ECO:0007669"/>
    <property type="project" value="TreeGrafter"/>
</dbReference>
<dbReference type="PANTHER" id="PTHR36845:SF1">
    <property type="entry name" value="HYDROLASE, PUTATIVE (AFU_ORTHOLOGUE AFUA_7G05090)-RELATED"/>
    <property type="match status" value="1"/>
</dbReference>
<organism evidence="5 6">
    <name type="scientific">Amphibacillus marinus</name>
    <dbReference type="NCBI Taxonomy" id="872970"/>
    <lineage>
        <taxon>Bacteria</taxon>
        <taxon>Bacillati</taxon>
        <taxon>Bacillota</taxon>
        <taxon>Bacilli</taxon>
        <taxon>Bacillales</taxon>
        <taxon>Bacillaceae</taxon>
        <taxon>Amphibacillus</taxon>
    </lineage>
</organism>
<evidence type="ECO:0000256" key="4">
    <source>
        <dbReference type="PIRSR" id="PIRSR610905-2"/>
    </source>
</evidence>
<evidence type="ECO:0000256" key="3">
    <source>
        <dbReference type="PIRSR" id="PIRSR610905-1"/>
    </source>
</evidence>
<feature type="binding site" evidence="4">
    <location>
        <position position="227"/>
    </location>
    <ligand>
        <name>substrate</name>
    </ligand>
</feature>
<keyword evidence="1 5" id="KW-0378">Hydrolase</keyword>
<dbReference type="InterPro" id="IPR052369">
    <property type="entry name" value="UG_Glycosaminoglycan_Hydrolase"/>
</dbReference>
<evidence type="ECO:0000313" key="6">
    <source>
        <dbReference type="Proteomes" id="UP000199300"/>
    </source>
</evidence>
<dbReference type="STRING" id="872970.SAMN04488134_101680"/>
<feature type="binding site" evidence="4">
    <location>
        <position position="223"/>
    </location>
    <ligand>
        <name>substrate</name>
    </ligand>
</feature>
<dbReference type="InterPro" id="IPR010905">
    <property type="entry name" value="Glyco_hydro_88"/>
</dbReference>
<evidence type="ECO:0000256" key="1">
    <source>
        <dbReference type="ARBA" id="ARBA00022801"/>
    </source>
</evidence>
<sequence length="375" mass="43073">MTKTYQLVIDRLLDKTKQNISRFGDEFPHTSLNGSYQLNPNTNWTNGFWSGILWLSYQYSKDQDFYKAAVRTTDLMRERLERNHGLDTHDIGFLYTPSVVAQAMIEGGANVKAEGLRAADRLMKRYREDIGIIQAWGPLKDSTQGGRIIIDCLMNMPLLFWASEQTGNRRYKNVATQFVELARRYLMRGDDSSYHTFYFNQDNGQPIGGATQQGYQDGSTWTRGQAWAIYGFALAYHYTKDPAHLETSLRATRYFIKHLPSNKVAYWDFDAPINADIKPDSSASAIAACGFHELLDILPSEHPDRGSIEQVLTESMETLINDYQTPDDAEGLLDHGSYSVRENKSPDDFTIWGDYFFLEALLRLTKDYRGFWYEK</sequence>
<dbReference type="InterPro" id="IPR008928">
    <property type="entry name" value="6-hairpin_glycosidase_sf"/>
</dbReference>
<dbReference type="SUPFAM" id="SSF48208">
    <property type="entry name" value="Six-hairpin glycosidases"/>
    <property type="match status" value="1"/>
</dbReference>
<feature type="active site" description="Proton donor" evidence="3">
    <location>
        <position position="151"/>
    </location>
</feature>
<feature type="binding site" evidence="4">
    <location>
        <position position="209"/>
    </location>
    <ligand>
        <name>substrate</name>
    </ligand>
</feature>
<keyword evidence="6" id="KW-1185">Reference proteome</keyword>
<feature type="binding site" evidence="4">
    <location>
        <position position="90"/>
    </location>
    <ligand>
        <name>substrate</name>
    </ligand>
</feature>
<evidence type="ECO:0000313" key="5">
    <source>
        <dbReference type="EMBL" id="SEN70407.1"/>
    </source>
</evidence>
<feature type="binding site" evidence="4">
    <location>
        <position position="151"/>
    </location>
    <ligand>
        <name>substrate</name>
    </ligand>
</feature>